<protein>
    <submittedName>
        <fullName evidence="1">Uncharacterized protein</fullName>
    </submittedName>
</protein>
<evidence type="ECO:0000313" key="2">
    <source>
        <dbReference type="Proteomes" id="UP000054217"/>
    </source>
</evidence>
<evidence type="ECO:0000313" key="1">
    <source>
        <dbReference type="EMBL" id="KIN96285.1"/>
    </source>
</evidence>
<sequence length="94" mass="10714">MVPTGEDRIRHIVQLITDGGLFSYLDEKASFVSKLTSRTLSQQCFCGSKRFCAQHQNPGHTIHHHRDEGKTLLWTSYRALRLHKGRGQCCGCTR</sequence>
<organism evidence="1 2">
    <name type="scientific">Pisolithus tinctorius Marx 270</name>
    <dbReference type="NCBI Taxonomy" id="870435"/>
    <lineage>
        <taxon>Eukaryota</taxon>
        <taxon>Fungi</taxon>
        <taxon>Dikarya</taxon>
        <taxon>Basidiomycota</taxon>
        <taxon>Agaricomycotina</taxon>
        <taxon>Agaricomycetes</taxon>
        <taxon>Agaricomycetidae</taxon>
        <taxon>Boletales</taxon>
        <taxon>Sclerodermatineae</taxon>
        <taxon>Pisolithaceae</taxon>
        <taxon>Pisolithus</taxon>
    </lineage>
</organism>
<accession>A0A0C3NKW1</accession>
<dbReference type="InParanoid" id="A0A0C3NKW1"/>
<proteinExistence type="predicted"/>
<gene>
    <name evidence="1" type="ORF">M404DRAFT_250316</name>
</gene>
<name>A0A0C3NKW1_PISTI</name>
<dbReference type="EMBL" id="KN832050">
    <property type="protein sequence ID" value="KIN96285.1"/>
    <property type="molecule type" value="Genomic_DNA"/>
</dbReference>
<dbReference type="HOGENOM" id="CLU_2387049_0_0_1"/>
<dbReference type="Proteomes" id="UP000054217">
    <property type="component" value="Unassembled WGS sequence"/>
</dbReference>
<keyword evidence="2" id="KW-1185">Reference proteome</keyword>
<reference evidence="2" key="2">
    <citation type="submission" date="2015-01" db="EMBL/GenBank/DDBJ databases">
        <title>Evolutionary Origins and Diversification of the Mycorrhizal Mutualists.</title>
        <authorList>
            <consortium name="DOE Joint Genome Institute"/>
            <consortium name="Mycorrhizal Genomics Consortium"/>
            <person name="Kohler A."/>
            <person name="Kuo A."/>
            <person name="Nagy L.G."/>
            <person name="Floudas D."/>
            <person name="Copeland A."/>
            <person name="Barry K.W."/>
            <person name="Cichocki N."/>
            <person name="Veneault-Fourrey C."/>
            <person name="LaButti K."/>
            <person name="Lindquist E.A."/>
            <person name="Lipzen A."/>
            <person name="Lundell T."/>
            <person name="Morin E."/>
            <person name="Murat C."/>
            <person name="Riley R."/>
            <person name="Ohm R."/>
            <person name="Sun H."/>
            <person name="Tunlid A."/>
            <person name="Henrissat B."/>
            <person name="Grigoriev I.V."/>
            <person name="Hibbett D.S."/>
            <person name="Martin F."/>
        </authorList>
    </citation>
    <scope>NUCLEOTIDE SEQUENCE [LARGE SCALE GENOMIC DNA]</scope>
    <source>
        <strain evidence="2">Marx 270</strain>
    </source>
</reference>
<reference evidence="1 2" key="1">
    <citation type="submission" date="2014-04" db="EMBL/GenBank/DDBJ databases">
        <authorList>
            <consortium name="DOE Joint Genome Institute"/>
            <person name="Kuo A."/>
            <person name="Kohler A."/>
            <person name="Costa M.D."/>
            <person name="Nagy L.G."/>
            <person name="Floudas D."/>
            <person name="Copeland A."/>
            <person name="Barry K.W."/>
            <person name="Cichocki N."/>
            <person name="Veneault-Fourrey C."/>
            <person name="LaButti K."/>
            <person name="Lindquist E.A."/>
            <person name="Lipzen A."/>
            <person name="Lundell T."/>
            <person name="Morin E."/>
            <person name="Murat C."/>
            <person name="Sun H."/>
            <person name="Tunlid A."/>
            <person name="Henrissat B."/>
            <person name="Grigoriev I.V."/>
            <person name="Hibbett D.S."/>
            <person name="Martin F."/>
            <person name="Nordberg H.P."/>
            <person name="Cantor M.N."/>
            <person name="Hua S.X."/>
        </authorList>
    </citation>
    <scope>NUCLEOTIDE SEQUENCE [LARGE SCALE GENOMIC DNA]</scope>
    <source>
        <strain evidence="1 2">Marx 270</strain>
    </source>
</reference>
<dbReference type="AlphaFoldDB" id="A0A0C3NKW1"/>